<keyword evidence="9" id="KW-1133">Transmembrane helix</keyword>
<feature type="domain" description="Histidine kinase" evidence="10">
    <location>
        <begin position="336"/>
        <end position="529"/>
    </location>
</feature>
<feature type="transmembrane region" description="Helical" evidence="9">
    <location>
        <begin position="6"/>
        <end position="26"/>
    </location>
</feature>
<dbReference type="RefSeq" id="WP_012544734.1">
    <property type="nucleotide sequence ID" value="NC_011295.1"/>
</dbReference>
<proteinExistence type="predicted"/>
<keyword evidence="9" id="KW-0472">Membrane</keyword>
<keyword evidence="6 11" id="KW-0418">Kinase</keyword>
<evidence type="ECO:0000256" key="2">
    <source>
        <dbReference type="ARBA" id="ARBA00012438"/>
    </source>
</evidence>
<evidence type="ECO:0000313" key="12">
    <source>
        <dbReference type="Proteomes" id="UP000001732"/>
    </source>
</evidence>
<dbReference type="AlphaFoldDB" id="B5Y7M6"/>
<organism evidence="11 12">
    <name type="scientific">Coprothermobacter proteolyticus (strain ATCC 35245 / DSM 5265 / OCM 4 / BT)</name>
    <dbReference type="NCBI Taxonomy" id="309798"/>
    <lineage>
        <taxon>Bacteria</taxon>
        <taxon>Pseudomonadati</taxon>
        <taxon>Coprothermobacterota</taxon>
        <taxon>Coprothermobacteria</taxon>
        <taxon>Coprothermobacterales</taxon>
        <taxon>Coprothermobacteraceae</taxon>
        <taxon>Coprothermobacter</taxon>
    </lineage>
</organism>
<evidence type="ECO:0000256" key="7">
    <source>
        <dbReference type="ARBA" id="ARBA00022840"/>
    </source>
</evidence>
<sequence length="535" mass="59357">MSLRVRFWIVAIVPLLLAVFLITWLFSTNMWNIYLQERETKLQGVLNLMVKNFEAVAPQQDKDSLITNALRGDVQLQEEARVRLTAALLPYNQALQNAMPTLGLSYSISLLGGPIAEVKNPEAEGKTRVEISAPIYWAGEQIGAARIWETADDLRASFTKTRNTILGAVGGILLLAVLLAFLVIESVNRDIVNLVKQLPSLKESQLPVGTFRGEIGLIASTANELAAELKERTQALNAVMENSPVGLALVKNHEIILKNPIMEKLLPDLENRISTDTPDYYHENIRTNDKNISLTFLRVSEDELIVVAEDLTDIINMREAMALQERLAALGRFSAGIAHEIRNPLTAIRGFSQMILKQGSPEDKAYAEKILREQERVEKLVRDMLVYARPRTAEKKPINLYEFATQHFGENPQITLDIPKNLVWNLDEEYLLQIVSNLVGNAFDAGATQVWVEARREGQNLVLRVANNGTPIPQEDLGKIFEPFYTTKSTGTGLGLAIVRSAAEIQGGSISVKQSSGKTVFEIIFPNGSGTTGNY</sequence>
<dbReference type="Proteomes" id="UP000001732">
    <property type="component" value="Chromosome"/>
</dbReference>
<dbReference type="InterPro" id="IPR005467">
    <property type="entry name" value="His_kinase_dom"/>
</dbReference>
<keyword evidence="7" id="KW-0067">ATP-binding</keyword>
<protein>
    <recommendedName>
        <fullName evidence="2">histidine kinase</fullName>
        <ecNumber evidence="2">2.7.13.3</ecNumber>
    </recommendedName>
</protein>
<dbReference type="InterPro" id="IPR004358">
    <property type="entry name" value="Sig_transdc_His_kin-like_C"/>
</dbReference>
<dbReference type="InterPro" id="IPR003661">
    <property type="entry name" value="HisK_dim/P_dom"/>
</dbReference>
<evidence type="ECO:0000256" key="5">
    <source>
        <dbReference type="ARBA" id="ARBA00022741"/>
    </source>
</evidence>
<dbReference type="PRINTS" id="PR00344">
    <property type="entry name" value="BCTRLSENSOR"/>
</dbReference>
<dbReference type="Pfam" id="PF02518">
    <property type="entry name" value="HATPase_c"/>
    <property type="match status" value="1"/>
</dbReference>
<keyword evidence="5" id="KW-0547">Nucleotide-binding</keyword>
<dbReference type="GO" id="GO:0000156">
    <property type="term" value="F:phosphorelay response regulator activity"/>
    <property type="evidence" value="ECO:0007669"/>
    <property type="project" value="TreeGrafter"/>
</dbReference>
<evidence type="ECO:0000313" key="11">
    <source>
        <dbReference type="EMBL" id="ACI18084.1"/>
    </source>
</evidence>
<dbReference type="GO" id="GO:0007234">
    <property type="term" value="P:osmosensory signaling via phosphorelay pathway"/>
    <property type="evidence" value="ECO:0007669"/>
    <property type="project" value="TreeGrafter"/>
</dbReference>
<dbReference type="STRING" id="309798.COPRO5265_0407"/>
<gene>
    <name evidence="11" type="ordered locus">COPRO5265_0407</name>
</gene>
<evidence type="ECO:0000256" key="4">
    <source>
        <dbReference type="ARBA" id="ARBA00022679"/>
    </source>
</evidence>
<dbReference type="InterPro" id="IPR003594">
    <property type="entry name" value="HATPase_dom"/>
</dbReference>
<dbReference type="GO" id="GO:0000155">
    <property type="term" value="F:phosphorelay sensor kinase activity"/>
    <property type="evidence" value="ECO:0007669"/>
    <property type="project" value="InterPro"/>
</dbReference>
<keyword evidence="12" id="KW-1185">Reference proteome</keyword>
<evidence type="ECO:0000256" key="3">
    <source>
        <dbReference type="ARBA" id="ARBA00022553"/>
    </source>
</evidence>
<reference evidence="12" key="1">
    <citation type="submission" date="2008-08" db="EMBL/GenBank/DDBJ databases">
        <title>The complete genome sequence of Coprothermobacter proteolyticus strain ATCC 5245 / DSM 5265 / BT.</title>
        <authorList>
            <person name="Dodson R.J."/>
            <person name="Durkin A.S."/>
            <person name="Wu M."/>
            <person name="Eisen J."/>
            <person name="Sutton G."/>
        </authorList>
    </citation>
    <scope>NUCLEOTIDE SEQUENCE [LARGE SCALE GENOMIC DNA]</scope>
    <source>
        <strain evidence="12">ATCC 35245 / DSM 5265 / OCM 4 / BT</strain>
    </source>
</reference>
<reference evidence="11 12" key="2">
    <citation type="journal article" date="2014" name="Genome Announc.">
        <title>Complete Genome Sequence of Coprothermobacter proteolyticus DSM 5265.</title>
        <authorList>
            <person name="Alexiev A."/>
            <person name="Coil D.A."/>
            <person name="Badger J.H."/>
            <person name="Enticknap J."/>
            <person name="Ward N."/>
            <person name="Robb F.T."/>
            <person name="Eisen J.A."/>
        </authorList>
    </citation>
    <scope>NUCLEOTIDE SEQUENCE [LARGE SCALE GENOMIC DNA]</scope>
    <source>
        <strain evidence="12">ATCC 35245 / DSM 5265 / OCM 4 / BT</strain>
    </source>
</reference>
<dbReference type="PANTHER" id="PTHR42878:SF7">
    <property type="entry name" value="SENSOR HISTIDINE KINASE GLRK"/>
    <property type="match status" value="1"/>
</dbReference>
<dbReference type="CDD" id="cd00075">
    <property type="entry name" value="HATPase"/>
    <property type="match status" value="1"/>
</dbReference>
<keyword evidence="3" id="KW-0597">Phosphoprotein</keyword>
<evidence type="ECO:0000256" key="6">
    <source>
        <dbReference type="ARBA" id="ARBA00022777"/>
    </source>
</evidence>
<dbReference type="GO" id="GO:0005524">
    <property type="term" value="F:ATP binding"/>
    <property type="evidence" value="ECO:0007669"/>
    <property type="project" value="UniProtKB-KW"/>
</dbReference>
<dbReference type="InterPro" id="IPR036097">
    <property type="entry name" value="HisK_dim/P_sf"/>
</dbReference>
<dbReference type="Gene3D" id="6.10.340.10">
    <property type="match status" value="1"/>
</dbReference>
<name>B5Y7M6_COPPD</name>
<keyword evidence="4" id="KW-0808">Transferase</keyword>
<accession>B5Y7M6</accession>
<dbReference type="CDD" id="cd00082">
    <property type="entry name" value="HisKA"/>
    <property type="match status" value="1"/>
</dbReference>
<dbReference type="EMBL" id="CP001145">
    <property type="protein sequence ID" value="ACI18084.1"/>
    <property type="molecule type" value="Genomic_DNA"/>
</dbReference>
<dbReference type="HOGENOM" id="CLU_000445_89_29_9"/>
<dbReference type="PROSITE" id="PS50109">
    <property type="entry name" value="HIS_KIN"/>
    <property type="match status" value="1"/>
</dbReference>
<feature type="transmembrane region" description="Helical" evidence="9">
    <location>
        <begin position="165"/>
        <end position="184"/>
    </location>
</feature>
<keyword evidence="8" id="KW-0902">Two-component regulatory system</keyword>
<dbReference type="GO" id="GO:0030295">
    <property type="term" value="F:protein kinase activator activity"/>
    <property type="evidence" value="ECO:0007669"/>
    <property type="project" value="TreeGrafter"/>
</dbReference>
<dbReference type="Gene3D" id="3.30.565.10">
    <property type="entry name" value="Histidine kinase-like ATPase, C-terminal domain"/>
    <property type="match status" value="1"/>
</dbReference>
<evidence type="ECO:0000256" key="8">
    <source>
        <dbReference type="ARBA" id="ARBA00023012"/>
    </source>
</evidence>
<dbReference type="InterPro" id="IPR036890">
    <property type="entry name" value="HATPase_C_sf"/>
</dbReference>
<dbReference type="Gene3D" id="1.10.287.130">
    <property type="match status" value="1"/>
</dbReference>
<dbReference type="KEGG" id="cpo:COPRO5265_0407"/>
<evidence type="ECO:0000256" key="1">
    <source>
        <dbReference type="ARBA" id="ARBA00000085"/>
    </source>
</evidence>
<dbReference type="SMART" id="SM00388">
    <property type="entry name" value="HisKA"/>
    <property type="match status" value="1"/>
</dbReference>
<dbReference type="InterPro" id="IPR050351">
    <property type="entry name" value="BphY/WalK/GraS-like"/>
</dbReference>
<dbReference type="SUPFAM" id="SSF47384">
    <property type="entry name" value="Homodimeric domain of signal transducing histidine kinase"/>
    <property type="match status" value="1"/>
</dbReference>
<dbReference type="eggNOG" id="COG4191">
    <property type="taxonomic scope" value="Bacteria"/>
</dbReference>
<dbReference type="SUPFAM" id="SSF55874">
    <property type="entry name" value="ATPase domain of HSP90 chaperone/DNA topoisomerase II/histidine kinase"/>
    <property type="match status" value="1"/>
</dbReference>
<evidence type="ECO:0000259" key="10">
    <source>
        <dbReference type="PROSITE" id="PS50109"/>
    </source>
</evidence>
<dbReference type="Pfam" id="PF00512">
    <property type="entry name" value="HisKA"/>
    <property type="match status" value="1"/>
</dbReference>
<evidence type="ECO:0000256" key="9">
    <source>
        <dbReference type="SAM" id="Phobius"/>
    </source>
</evidence>
<dbReference type="SMART" id="SM00387">
    <property type="entry name" value="HATPase_c"/>
    <property type="match status" value="1"/>
</dbReference>
<dbReference type="EC" id="2.7.13.3" evidence="2"/>
<dbReference type="PANTHER" id="PTHR42878">
    <property type="entry name" value="TWO-COMPONENT HISTIDINE KINASE"/>
    <property type="match status" value="1"/>
</dbReference>
<keyword evidence="9" id="KW-0812">Transmembrane</keyword>
<comment type="catalytic activity">
    <reaction evidence="1">
        <text>ATP + protein L-histidine = ADP + protein N-phospho-L-histidine.</text>
        <dbReference type="EC" id="2.7.13.3"/>
    </reaction>
</comment>